<keyword evidence="5 7" id="KW-0687">Ribonucleoprotein</keyword>
<evidence type="ECO:0000256" key="1">
    <source>
        <dbReference type="ARBA" id="ARBA00010605"/>
    </source>
</evidence>
<evidence type="ECO:0000259" key="9">
    <source>
        <dbReference type="Pfam" id="PF03948"/>
    </source>
</evidence>
<gene>
    <name evidence="7" type="primary">rplI</name>
    <name evidence="10" type="ORF">IAB88_06915</name>
</gene>
<accession>A0A9D9IQ52</accession>
<dbReference type="InterPro" id="IPR020069">
    <property type="entry name" value="Ribosomal_bL9_C"/>
</dbReference>
<dbReference type="GO" id="GO:0003735">
    <property type="term" value="F:structural constituent of ribosome"/>
    <property type="evidence" value="ECO:0007669"/>
    <property type="project" value="InterPro"/>
</dbReference>
<dbReference type="Gene3D" id="3.10.430.100">
    <property type="entry name" value="Ribosomal protein L9, C-terminal domain"/>
    <property type="match status" value="1"/>
</dbReference>
<keyword evidence="4 7" id="KW-0689">Ribosomal protein</keyword>
<dbReference type="Gene3D" id="3.40.5.10">
    <property type="entry name" value="Ribosomal protein L9, N-terminal domain"/>
    <property type="match status" value="1"/>
</dbReference>
<dbReference type="GO" id="GO:0005840">
    <property type="term" value="C:ribosome"/>
    <property type="evidence" value="ECO:0007669"/>
    <property type="project" value="UniProtKB-KW"/>
</dbReference>
<dbReference type="Proteomes" id="UP000823598">
    <property type="component" value="Unassembled WGS sequence"/>
</dbReference>
<feature type="domain" description="Ribosomal protein L9" evidence="8">
    <location>
        <begin position="1"/>
        <end position="47"/>
    </location>
</feature>
<reference evidence="10" key="1">
    <citation type="submission" date="2020-10" db="EMBL/GenBank/DDBJ databases">
        <authorList>
            <person name="Gilroy R."/>
        </authorList>
    </citation>
    <scope>NUCLEOTIDE SEQUENCE</scope>
    <source>
        <strain evidence="10">6919</strain>
    </source>
</reference>
<reference evidence="10" key="2">
    <citation type="journal article" date="2021" name="PeerJ">
        <title>Extensive microbial diversity within the chicken gut microbiome revealed by metagenomics and culture.</title>
        <authorList>
            <person name="Gilroy R."/>
            <person name="Ravi A."/>
            <person name="Getino M."/>
            <person name="Pursley I."/>
            <person name="Horton D.L."/>
            <person name="Alikhan N.F."/>
            <person name="Baker D."/>
            <person name="Gharbi K."/>
            <person name="Hall N."/>
            <person name="Watson M."/>
            <person name="Adriaenssens E.M."/>
            <person name="Foster-Nyarko E."/>
            <person name="Jarju S."/>
            <person name="Secka A."/>
            <person name="Antonio M."/>
            <person name="Oren A."/>
            <person name="Chaudhuri R.R."/>
            <person name="La Ragione R."/>
            <person name="Hildebrand F."/>
            <person name="Pallen M.J."/>
        </authorList>
    </citation>
    <scope>NUCLEOTIDE SEQUENCE</scope>
    <source>
        <strain evidence="10">6919</strain>
    </source>
</reference>
<dbReference type="GO" id="GO:0019843">
    <property type="term" value="F:rRNA binding"/>
    <property type="evidence" value="ECO:0007669"/>
    <property type="project" value="UniProtKB-UniRule"/>
</dbReference>
<protein>
    <recommendedName>
        <fullName evidence="6 7">Large ribosomal subunit protein bL9</fullName>
    </recommendedName>
</protein>
<comment type="caution">
    <text evidence="10">The sequence shown here is derived from an EMBL/GenBank/DDBJ whole genome shotgun (WGS) entry which is preliminary data.</text>
</comment>
<dbReference type="InterPro" id="IPR036935">
    <property type="entry name" value="Ribosomal_bL9_N_sf"/>
</dbReference>
<dbReference type="PANTHER" id="PTHR21368">
    <property type="entry name" value="50S RIBOSOMAL PROTEIN L9"/>
    <property type="match status" value="1"/>
</dbReference>
<dbReference type="InterPro" id="IPR020070">
    <property type="entry name" value="Ribosomal_bL9_N"/>
</dbReference>
<evidence type="ECO:0000256" key="5">
    <source>
        <dbReference type="ARBA" id="ARBA00023274"/>
    </source>
</evidence>
<evidence type="ECO:0000256" key="3">
    <source>
        <dbReference type="ARBA" id="ARBA00022884"/>
    </source>
</evidence>
<dbReference type="FunFam" id="3.10.430.100:FF:000006">
    <property type="entry name" value="50S ribosomal protein L9"/>
    <property type="match status" value="1"/>
</dbReference>
<dbReference type="Pfam" id="PF03948">
    <property type="entry name" value="Ribosomal_L9_C"/>
    <property type="match status" value="1"/>
</dbReference>
<sequence length="147" mass="16035">MKIILKEDVSNLGYKDDVVEVKSGYGRNYLIPTGKAVIASESALKMLAENQKQRAHKLAKIKADAEALAESLKEVTLTIGAKTSSTGTIFGSVNNIQIAEALEKLGFNVDRKVIFIKDSVKEVGSYKALLKLHKEVSVEIPFEVVAE</sequence>
<evidence type="ECO:0000313" key="10">
    <source>
        <dbReference type="EMBL" id="MBO8476707.1"/>
    </source>
</evidence>
<dbReference type="SUPFAM" id="SSF55658">
    <property type="entry name" value="L9 N-domain-like"/>
    <property type="match status" value="1"/>
</dbReference>
<dbReference type="GO" id="GO:1990904">
    <property type="term" value="C:ribonucleoprotein complex"/>
    <property type="evidence" value="ECO:0007669"/>
    <property type="project" value="UniProtKB-KW"/>
</dbReference>
<keyword evidence="2 7" id="KW-0699">rRNA-binding</keyword>
<dbReference type="GO" id="GO:0006412">
    <property type="term" value="P:translation"/>
    <property type="evidence" value="ECO:0007669"/>
    <property type="project" value="UniProtKB-UniRule"/>
</dbReference>
<dbReference type="EMBL" id="JADIMC010000078">
    <property type="protein sequence ID" value="MBO8476707.1"/>
    <property type="molecule type" value="Genomic_DNA"/>
</dbReference>
<evidence type="ECO:0000259" key="8">
    <source>
        <dbReference type="Pfam" id="PF01281"/>
    </source>
</evidence>
<evidence type="ECO:0000256" key="4">
    <source>
        <dbReference type="ARBA" id="ARBA00022980"/>
    </source>
</evidence>
<evidence type="ECO:0000256" key="2">
    <source>
        <dbReference type="ARBA" id="ARBA00022730"/>
    </source>
</evidence>
<dbReference type="Pfam" id="PF01281">
    <property type="entry name" value="Ribosomal_L9_N"/>
    <property type="match status" value="1"/>
</dbReference>
<organism evidence="10 11">
    <name type="scientific">Candidatus Limisoma faecipullorum</name>
    <dbReference type="NCBI Taxonomy" id="2840854"/>
    <lineage>
        <taxon>Bacteria</taxon>
        <taxon>Pseudomonadati</taxon>
        <taxon>Bacteroidota</taxon>
        <taxon>Bacteroidia</taxon>
        <taxon>Bacteroidales</taxon>
        <taxon>Candidatus Limisoma</taxon>
    </lineage>
</organism>
<name>A0A9D9IQ52_9BACT</name>
<dbReference type="InterPro" id="IPR009027">
    <property type="entry name" value="Ribosomal_bL9/RNase_H1_N"/>
</dbReference>
<dbReference type="SUPFAM" id="SSF55653">
    <property type="entry name" value="Ribosomal protein L9 C-domain"/>
    <property type="match status" value="1"/>
</dbReference>
<evidence type="ECO:0000256" key="6">
    <source>
        <dbReference type="ARBA" id="ARBA00035292"/>
    </source>
</evidence>
<dbReference type="AlphaFoldDB" id="A0A9D9IQ52"/>
<evidence type="ECO:0000313" key="11">
    <source>
        <dbReference type="Proteomes" id="UP000823598"/>
    </source>
</evidence>
<proteinExistence type="inferred from homology"/>
<keyword evidence="3 7" id="KW-0694">RNA-binding</keyword>
<dbReference type="InterPro" id="IPR020594">
    <property type="entry name" value="Ribosomal_bL9_bac/chp"/>
</dbReference>
<dbReference type="NCBIfam" id="TIGR00158">
    <property type="entry name" value="L9"/>
    <property type="match status" value="1"/>
</dbReference>
<dbReference type="InterPro" id="IPR036791">
    <property type="entry name" value="Ribosomal_bL9_C_sf"/>
</dbReference>
<feature type="domain" description="Large ribosomal subunit protein bL9 C-terminal" evidence="9">
    <location>
        <begin position="63"/>
        <end position="146"/>
    </location>
</feature>
<dbReference type="FunFam" id="3.40.5.10:FF:000003">
    <property type="entry name" value="50S ribosomal protein L9"/>
    <property type="match status" value="1"/>
</dbReference>
<evidence type="ECO:0000256" key="7">
    <source>
        <dbReference type="HAMAP-Rule" id="MF_00503"/>
    </source>
</evidence>
<dbReference type="HAMAP" id="MF_00503">
    <property type="entry name" value="Ribosomal_bL9"/>
    <property type="match status" value="1"/>
</dbReference>
<dbReference type="InterPro" id="IPR000244">
    <property type="entry name" value="Ribosomal_bL9"/>
</dbReference>
<comment type="similarity">
    <text evidence="1 7">Belongs to the bacterial ribosomal protein bL9 family.</text>
</comment>
<comment type="function">
    <text evidence="7">Binds to the 23S rRNA.</text>
</comment>